<keyword evidence="4" id="KW-1185">Reference proteome</keyword>
<accession>A0A542DCG7</accession>
<feature type="compositionally biased region" description="Polar residues" evidence="1">
    <location>
        <begin position="263"/>
        <end position="274"/>
    </location>
</feature>
<sequence>MTYPPQQPGPYGRPDPYGQQGPYGQPPQPAPRPQPGGGHPYPPQGQPPYGQPYPTQQFGQPDPYGQQQPGYDPYGQQPGGYPGGPGGPPPKKKTGLIAGLAIAGVLVIGGAAALIIWLTGKDDGTSDADDPAAAPPGTSTAAPPTNQPGPSQDTATPEAGGDAQVTAQLAENYASALTSGQSGNLAPMACKKPTEEQAARFDAAARIEKAVFTVKQPPTVQGSSATGIMTGKSPREQKDFPFKLKKQGDQWCADYNWEAVPEQSPNSPQTSTPG</sequence>
<keyword evidence="2" id="KW-1133">Transmembrane helix</keyword>
<protein>
    <submittedName>
        <fullName evidence="3">Uncharacterized protein</fullName>
    </submittedName>
</protein>
<feature type="compositionally biased region" description="Low complexity" evidence="1">
    <location>
        <begin position="131"/>
        <end position="144"/>
    </location>
</feature>
<feature type="compositionally biased region" description="Pro residues" evidence="1">
    <location>
        <begin position="1"/>
        <end position="13"/>
    </location>
</feature>
<keyword evidence="2" id="KW-0472">Membrane</keyword>
<feature type="region of interest" description="Disordered" evidence="1">
    <location>
        <begin position="1"/>
        <end position="95"/>
    </location>
</feature>
<evidence type="ECO:0000256" key="2">
    <source>
        <dbReference type="SAM" id="Phobius"/>
    </source>
</evidence>
<dbReference type="RefSeq" id="WP_141995640.1">
    <property type="nucleotide sequence ID" value="NZ_VFML01000001.1"/>
</dbReference>
<feature type="region of interest" description="Disordered" evidence="1">
    <location>
        <begin position="255"/>
        <end position="274"/>
    </location>
</feature>
<dbReference type="EMBL" id="VFML01000001">
    <property type="protein sequence ID" value="TQJ00745.1"/>
    <property type="molecule type" value="Genomic_DNA"/>
</dbReference>
<proteinExistence type="predicted"/>
<feature type="compositionally biased region" description="Basic and acidic residues" evidence="1">
    <location>
        <begin position="233"/>
        <end position="242"/>
    </location>
</feature>
<evidence type="ECO:0000256" key="1">
    <source>
        <dbReference type="SAM" id="MobiDB-lite"/>
    </source>
</evidence>
<feature type="region of interest" description="Disordered" evidence="1">
    <location>
        <begin position="122"/>
        <end position="170"/>
    </location>
</feature>
<feature type="compositionally biased region" description="Low complexity" evidence="1">
    <location>
        <begin position="52"/>
        <end position="76"/>
    </location>
</feature>
<evidence type="ECO:0000313" key="3">
    <source>
        <dbReference type="EMBL" id="TQJ00745.1"/>
    </source>
</evidence>
<keyword evidence="2" id="KW-0812">Transmembrane</keyword>
<comment type="caution">
    <text evidence="3">The sequence shown here is derived from an EMBL/GenBank/DDBJ whole genome shotgun (WGS) entry which is preliminary data.</text>
</comment>
<dbReference type="OrthoDB" id="3630184at2"/>
<evidence type="ECO:0000313" key="4">
    <source>
        <dbReference type="Proteomes" id="UP000320876"/>
    </source>
</evidence>
<feature type="compositionally biased region" description="Polar residues" evidence="1">
    <location>
        <begin position="218"/>
        <end position="227"/>
    </location>
</feature>
<feature type="region of interest" description="Disordered" evidence="1">
    <location>
        <begin position="218"/>
        <end position="242"/>
    </location>
</feature>
<name>A0A542DCG7_AMYCI</name>
<feature type="compositionally biased region" description="Low complexity" evidence="1">
    <location>
        <begin position="14"/>
        <end position="23"/>
    </location>
</feature>
<feature type="compositionally biased region" description="Pro residues" evidence="1">
    <location>
        <begin position="24"/>
        <end position="51"/>
    </location>
</feature>
<dbReference type="AlphaFoldDB" id="A0A542DCG7"/>
<organism evidence="3 4">
    <name type="scientific">Amycolatopsis cihanbeyliensis</name>
    <dbReference type="NCBI Taxonomy" id="1128664"/>
    <lineage>
        <taxon>Bacteria</taxon>
        <taxon>Bacillati</taxon>
        <taxon>Actinomycetota</taxon>
        <taxon>Actinomycetes</taxon>
        <taxon>Pseudonocardiales</taxon>
        <taxon>Pseudonocardiaceae</taxon>
        <taxon>Amycolatopsis</taxon>
    </lineage>
</organism>
<feature type="transmembrane region" description="Helical" evidence="2">
    <location>
        <begin position="96"/>
        <end position="118"/>
    </location>
</feature>
<dbReference type="Proteomes" id="UP000320876">
    <property type="component" value="Unassembled WGS sequence"/>
</dbReference>
<gene>
    <name evidence="3" type="ORF">FB471_0394</name>
</gene>
<reference evidence="3 4" key="1">
    <citation type="submission" date="2019-06" db="EMBL/GenBank/DDBJ databases">
        <title>Sequencing the genomes of 1000 actinobacteria strains.</title>
        <authorList>
            <person name="Klenk H.-P."/>
        </authorList>
    </citation>
    <scope>NUCLEOTIDE SEQUENCE [LARGE SCALE GENOMIC DNA]</scope>
    <source>
        <strain evidence="3 4">DSM 45679</strain>
    </source>
</reference>